<dbReference type="Proteomes" id="UP000663828">
    <property type="component" value="Unassembled WGS sequence"/>
</dbReference>
<sequence>MALYGSGYTAPIGLNQGVINPIAPVVPGAVVPGVLGPAVVPGALVTPLGGVANIDPTDPFIQPGSIITPLSSTVIDPVANVMATTNYVPGL</sequence>
<evidence type="ECO:0000313" key="3">
    <source>
        <dbReference type="Proteomes" id="UP000663828"/>
    </source>
</evidence>
<protein>
    <submittedName>
        <fullName evidence="2">Uncharacterized protein</fullName>
    </submittedName>
</protein>
<reference evidence="2" key="1">
    <citation type="submission" date="2021-02" db="EMBL/GenBank/DDBJ databases">
        <authorList>
            <person name="Nowell W R."/>
        </authorList>
    </citation>
    <scope>NUCLEOTIDE SEQUENCE</scope>
</reference>
<gene>
    <name evidence="2" type="ORF">EDS130_LOCUS28638</name>
    <name evidence="1" type="ORF">XAT740_LOCUS19144</name>
</gene>
<evidence type="ECO:0000313" key="4">
    <source>
        <dbReference type="Proteomes" id="UP000663852"/>
    </source>
</evidence>
<keyword evidence="3" id="KW-1185">Reference proteome</keyword>
<dbReference type="OrthoDB" id="10567839at2759"/>
<evidence type="ECO:0000313" key="2">
    <source>
        <dbReference type="EMBL" id="CAF1263509.1"/>
    </source>
</evidence>
<dbReference type="EMBL" id="CAJNOJ010000188">
    <property type="protein sequence ID" value="CAF1263509.1"/>
    <property type="molecule type" value="Genomic_DNA"/>
</dbReference>
<dbReference type="Proteomes" id="UP000663852">
    <property type="component" value="Unassembled WGS sequence"/>
</dbReference>
<organism evidence="2 4">
    <name type="scientific">Adineta ricciae</name>
    <name type="common">Rotifer</name>
    <dbReference type="NCBI Taxonomy" id="249248"/>
    <lineage>
        <taxon>Eukaryota</taxon>
        <taxon>Metazoa</taxon>
        <taxon>Spiralia</taxon>
        <taxon>Gnathifera</taxon>
        <taxon>Rotifera</taxon>
        <taxon>Eurotatoria</taxon>
        <taxon>Bdelloidea</taxon>
        <taxon>Adinetida</taxon>
        <taxon>Adinetidae</taxon>
        <taxon>Adineta</taxon>
    </lineage>
</organism>
<name>A0A815B2R8_ADIRI</name>
<dbReference type="EMBL" id="CAJNOR010001299">
    <property type="protein sequence ID" value="CAF1116519.1"/>
    <property type="molecule type" value="Genomic_DNA"/>
</dbReference>
<evidence type="ECO:0000313" key="1">
    <source>
        <dbReference type="EMBL" id="CAF1116519.1"/>
    </source>
</evidence>
<dbReference type="AlphaFoldDB" id="A0A815B2R8"/>
<comment type="caution">
    <text evidence="2">The sequence shown here is derived from an EMBL/GenBank/DDBJ whole genome shotgun (WGS) entry which is preliminary data.</text>
</comment>
<proteinExistence type="predicted"/>
<accession>A0A815B2R8</accession>